<dbReference type="OrthoDB" id="6146739at2759"/>
<dbReference type="AlphaFoldDB" id="A0A8B8BTC6"/>
<dbReference type="InterPro" id="IPR035714">
    <property type="entry name" value="RAG1_imp-bd"/>
</dbReference>
<keyword evidence="2" id="KW-1185">Reference proteome</keyword>
<feature type="domain" description="C2H2-type" evidence="1">
    <location>
        <begin position="548"/>
        <end position="569"/>
    </location>
</feature>
<reference evidence="3" key="1">
    <citation type="submission" date="2025-08" db="UniProtKB">
        <authorList>
            <consortium name="RefSeq"/>
        </authorList>
    </citation>
    <scope>IDENTIFICATION</scope>
    <source>
        <tissue evidence="3">Whole sample</tissue>
    </source>
</reference>
<dbReference type="PROSITE" id="PS00028">
    <property type="entry name" value="ZINC_FINGER_C2H2_1"/>
    <property type="match status" value="1"/>
</dbReference>
<name>A0A8B8BTC6_CRAVI</name>
<sequence length="955" mass="110570">MENTEHLAKIENLCRLCGKETLIKARTSKFKFSPEIQQLFQINVNEDEQDVHPNYLCNACRCCLFRIRSKKEKKIINITIKNYMPHSSCCQICFPDPHDPSEVNHETFESNMETIVDLFASFDEHEKMKCMETMMQSVFSTSIKSSINKIQDKYPYNKMNVLENFDMNAYFEDFDQNLVLLLLAYCKQTRETVNMQYMIPILESLYRLVEPEFVGIWSFMQNLVVYASTKSKHACNILGTAIPAAKYTTLYNFLSDINIGAETKCPDGDVVFIFDNEQIIGKSWNVSATNKVKMSVITNVAVAKLNNTNDLQKNEELIPGKWMTSVGHEDIIADLCESADQLYSHADDLSKRHYEEVYRVIDIAIHQLKNELIINEQNTQCTDHVDIRISELEHEKKFKSCPQCNLFLEKNKRKCPQCHISIANYNKKQTDSEQDIEANTRKTAKAQTIRHNSYTEEPVNTTLKYNHIASLHSGEPTEILLLDPVFVNPNSVESIILVLRHIGKKARIARYCNPDSSENRNIRFWTCVCCDGLPHGLVRKVKEEYFICTQCGEGMLGFDATQHHDKSSHTPNGSTYFLEFDWVLLICGDGHYEMNLMKSFMEMNWNIFMKSLVQIMGFKSEKAQYSALNCSDNHKSWQLLMIFHLGSVLELVRPYVEKCLIEQKETTPEGYISFVKSKETNSNYLFLFEMTCRYSQSIINTRMALRRNNYQLLETAKWMSKELLHGRNHAKYQDIEMYESFVRQILPAEVRQLTSHHCSISKSGHLSKGQGYDFILEEENKQVKSWLKRGIPSDKVWLATCRNHQSLKHVRKTVLNATGNSLDASGGSKEIKIDEAITEWRLLLRQTGYIFDEKHGPVLTSISGDVLDQGLLQFTEEANRKRGYRMMDMLLHQMPPNDPTLHHPVYVLSSERDKYMSIDSLTISEIENKILDLVDEFNEENKSMFQKLFSDMKKD</sequence>
<dbReference type="Pfam" id="PF12560">
    <property type="entry name" value="RAG1_imp_bd"/>
    <property type="match status" value="1"/>
</dbReference>
<accession>A0A8B8BTC6</accession>
<organism evidence="2 3">
    <name type="scientific">Crassostrea virginica</name>
    <name type="common">Eastern oyster</name>
    <dbReference type="NCBI Taxonomy" id="6565"/>
    <lineage>
        <taxon>Eukaryota</taxon>
        <taxon>Metazoa</taxon>
        <taxon>Spiralia</taxon>
        <taxon>Lophotrochozoa</taxon>
        <taxon>Mollusca</taxon>
        <taxon>Bivalvia</taxon>
        <taxon>Autobranchia</taxon>
        <taxon>Pteriomorphia</taxon>
        <taxon>Ostreida</taxon>
        <taxon>Ostreoidea</taxon>
        <taxon>Ostreidae</taxon>
        <taxon>Crassostrea</taxon>
    </lineage>
</organism>
<evidence type="ECO:0000259" key="1">
    <source>
        <dbReference type="PROSITE" id="PS00028"/>
    </source>
</evidence>
<protein>
    <submittedName>
        <fullName evidence="3">Uncharacterized protein LOC111112685 isoform X1</fullName>
    </submittedName>
</protein>
<dbReference type="KEGG" id="cvn:111112685"/>
<dbReference type="RefSeq" id="XP_022306104.1">
    <property type="nucleotide sequence ID" value="XM_022450396.1"/>
</dbReference>
<dbReference type="Proteomes" id="UP000694844">
    <property type="component" value="Chromosome 9"/>
</dbReference>
<evidence type="ECO:0000313" key="2">
    <source>
        <dbReference type="Proteomes" id="UP000694844"/>
    </source>
</evidence>
<gene>
    <name evidence="3" type="primary">LOC111112685</name>
</gene>
<evidence type="ECO:0000313" key="3">
    <source>
        <dbReference type="RefSeq" id="XP_022306104.1"/>
    </source>
</evidence>
<proteinExistence type="predicted"/>
<dbReference type="GeneID" id="111112685"/>
<dbReference type="InterPro" id="IPR013087">
    <property type="entry name" value="Znf_C2H2_type"/>
</dbReference>